<evidence type="ECO:0000256" key="1">
    <source>
        <dbReference type="ARBA" id="ARBA00001946"/>
    </source>
</evidence>
<evidence type="ECO:0000256" key="5">
    <source>
        <dbReference type="ARBA" id="ARBA00022723"/>
    </source>
</evidence>
<evidence type="ECO:0000313" key="12">
    <source>
        <dbReference type="Proteomes" id="UP000198327"/>
    </source>
</evidence>
<dbReference type="GO" id="GO:0005524">
    <property type="term" value="F:ATP binding"/>
    <property type="evidence" value="ECO:0007669"/>
    <property type="project" value="UniProtKB-KW"/>
</dbReference>
<protein>
    <recommendedName>
        <fullName evidence="10">Polymerase nucleotidyl transferase domain-containing protein</fullName>
    </recommendedName>
</protein>
<evidence type="ECO:0000313" key="11">
    <source>
        <dbReference type="EMBL" id="SNT15889.1"/>
    </source>
</evidence>
<evidence type="ECO:0000256" key="7">
    <source>
        <dbReference type="ARBA" id="ARBA00022840"/>
    </source>
</evidence>
<evidence type="ECO:0000259" key="10">
    <source>
        <dbReference type="Pfam" id="PF01909"/>
    </source>
</evidence>
<sequence length="98" mass="10722">MALSANELNLPVELARLREILERHSVAEASVFGSYARGSAGPGSDLDLLVEFSPEADPWEFLALQEELNSILSGGADVVTRLNKHFAQYVEPDLVRIV</sequence>
<dbReference type="PANTHER" id="PTHR33571">
    <property type="entry name" value="SSL8005 PROTEIN"/>
    <property type="match status" value="1"/>
</dbReference>
<name>A0A239KE13_9NOCA</name>
<keyword evidence="12" id="KW-1185">Reference proteome</keyword>
<evidence type="ECO:0000256" key="4">
    <source>
        <dbReference type="ARBA" id="ARBA00022695"/>
    </source>
</evidence>
<keyword evidence="8" id="KW-0460">Magnesium</keyword>
<comment type="similarity">
    <text evidence="9">Belongs to the MntA antitoxin family.</text>
</comment>
<gene>
    <name evidence="11" type="ORF">SAMN05421642_11084</name>
</gene>
<evidence type="ECO:0000256" key="6">
    <source>
        <dbReference type="ARBA" id="ARBA00022741"/>
    </source>
</evidence>
<evidence type="ECO:0000256" key="3">
    <source>
        <dbReference type="ARBA" id="ARBA00022679"/>
    </source>
</evidence>
<dbReference type="InterPro" id="IPR002934">
    <property type="entry name" value="Polymerase_NTP_transf_dom"/>
</dbReference>
<dbReference type="CDD" id="cd05403">
    <property type="entry name" value="NT_KNTase_like"/>
    <property type="match status" value="1"/>
</dbReference>
<dbReference type="AlphaFoldDB" id="A0A239KE13"/>
<comment type="cofactor">
    <cofactor evidence="1">
        <name>Mg(2+)</name>
        <dbReference type="ChEBI" id="CHEBI:18420"/>
    </cofactor>
</comment>
<dbReference type="GO" id="GO:0016779">
    <property type="term" value="F:nucleotidyltransferase activity"/>
    <property type="evidence" value="ECO:0007669"/>
    <property type="project" value="UniProtKB-KW"/>
</dbReference>
<dbReference type="Gene3D" id="3.30.460.10">
    <property type="entry name" value="Beta Polymerase, domain 2"/>
    <property type="match status" value="1"/>
</dbReference>
<keyword evidence="5" id="KW-0479">Metal-binding</keyword>
<keyword evidence="3" id="KW-0808">Transferase</keyword>
<keyword evidence="7" id="KW-0067">ATP-binding</keyword>
<evidence type="ECO:0000256" key="9">
    <source>
        <dbReference type="ARBA" id="ARBA00038276"/>
    </source>
</evidence>
<organism evidence="11 12">
    <name type="scientific">Rhodococcoides kyotonense</name>
    <dbReference type="NCBI Taxonomy" id="398843"/>
    <lineage>
        <taxon>Bacteria</taxon>
        <taxon>Bacillati</taxon>
        <taxon>Actinomycetota</taxon>
        <taxon>Actinomycetes</taxon>
        <taxon>Mycobacteriales</taxon>
        <taxon>Nocardiaceae</taxon>
        <taxon>Rhodococcoides</taxon>
    </lineage>
</organism>
<dbReference type="InterPro" id="IPR052038">
    <property type="entry name" value="Type-VII_TA_antitoxin"/>
</dbReference>
<dbReference type="SUPFAM" id="SSF81301">
    <property type="entry name" value="Nucleotidyltransferase"/>
    <property type="match status" value="1"/>
</dbReference>
<evidence type="ECO:0000256" key="2">
    <source>
        <dbReference type="ARBA" id="ARBA00022649"/>
    </source>
</evidence>
<dbReference type="PANTHER" id="PTHR33571:SF14">
    <property type="entry name" value="PROTEIN ADENYLYLTRANSFERASE MJ0435-RELATED"/>
    <property type="match status" value="1"/>
</dbReference>
<keyword evidence="2" id="KW-1277">Toxin-antitoxin system</keyword>
<proteinExistence type="inferred from homology"/>
<accession>A0A239KE13</accession>
<dbReference type="Pfam" id="PF01909">
    <property type="entry name" value="NTP_transf_2"/>
    <property type="match status" value="1"/>
</dbReference>
<keyword evidence="4" id="KW-0548">Nucleotidyltransferase</keyword>
<dbReference type="RefSeq" id="WP_089248498.1">
    <property type="nucleotide sequence ID" value="NZ_FZOW01000010.1"/>
</dbReference>
<dbReference type="InterPro" id="IPR043519">
    <property type="entry name" value="NT_sf"/>
</dbReference>
<dbReference type="EMBL" id="FZOW01000010">
    <property type="protein sequence ID" value="SNT15889.1"/>
    <property type="molecule type" value="Genomic_DNA"/>
</dbReference>
<reference evidence="12" key="1">
    <citation type="submission" date="2017-06" db="EMBL/GenBank/DDBJ databases">
        <authorList>
            <person name="Varghese N."/>
            <person name="Submissions S."/>
        </authorList>
    </citation>
    <scope>NUCLEOTIDE SEQUENCE [LARGE SCALE GENOMIC DNA]</scope>
    <source>
        <strain evidence="12">JCM 23211</strain>
    </source>
</reference>
<dbReference type="OrthoDB" id="9803128at2"/>
<keyword evidence="6" id="KW-0547">Nucleotide-binding</keyword>
<feature type="domain" description="Polymerase nucleotidyl transferase" evidence="10">
    <location>
        <begin position="15"/>
        <end position="90"/>
    </location>
</feature>
<evidence type="ECO:0000256" key="8">
    <source>
        <dbReference type="ARBA" id="ARBA00022842"/>
    </source>
</evidence>
<dbReference type="Proteomes" id="UP000198327">
    <property type="component" value="Unassembled WGS sequence"/>
</dbReference>
<dbReference type="GO" id="GO:0046872">
    <property type="term" value="F:metal ion binding"/>
    <property type="evidence" value="ECO:0007669"/>
    <property type="project" value="UniProtKB-KW"/>
</dbReference>